<accession>A0A0E2U9Q3</accession>
<evidence type="ECO:0000313" key="10">
    <source>
        <dbReference type="EMBL" id="MDT2732576.1"/>
    </source>
</evidence>
<dbReference type="OMA" id="TLPHPKW"/>
<evidence type="ECO:0000256" key="4">
    <source>
        <dbReference type="ARBA" id="ARBA00022679"/>
    </source>
</evidence>
<dbReference type="EMBL" id="NSGR01000008">
    <property type="protein sequence ID" value="PCH12267.1"/>
    <property type="molecule type" value="Genomic_DNA"/>
</dbReference>
<dbReference type="CDD" id="cd00483">
    <property type="entry name" value="HPPK"/>
    <property type="match status" value="1"/>
</dbReference>
<evidence type="ECO:0000313" key="11">
    <source>
        <dbReference type="EMBL" id="PCH12267.1"/>
    </source>
</evidence>
<dbReference type="Pfam" id="PF01288">
    <property type="entry name" value="HPPK"/>
    <property type="match status" value="1"/>
</dbReference>
<gene>
    <name evidence="10" type="primary">folK</name>
    <name evidence="11" type="ORF">A9Y57_00982</name>
    <name evidence="10" type="ORF">P7G31_10140</name>
</gene>
<dbReference type="GO" id="GO:0016301">
    <property type="term" value="F:kinase activity"/>
    <property type="evidence" value="ECO:0007669"/>
    <property type="project" value="UniProtKB-KW"/>
</dbReference>
<dbReference type="Gene3D" id="3.30.70.560">
    <property type="entry name" value="7,8-Dihydro-6-hydroxymethylpterin-pyrophosphokinase HPPK"/>
    <property type="match status" value="1"/>
</dbReference>
<evidence type="ECO:0000256" key="3">
    <source>
        <dbReference type="ARBA" id="ARBA00013253"/>
    </source>
</evidence>
<evidence type="ECO:0000256" key="1">
    <source>
        <dbReference type="ARBA" id="ARBA00000198"/>
    </source>
</evidence>
<keyword evidence="4 10" id="KW-0808">Transferase</keyword>
<keyword evidence="5" id="KW-0547">Nucleotide-binding</keyword>
<dbReference type="PANTHER" id="PTHR43071">
    <property type="entry name" value="2-AMINO-4-HYDROXY-6-HYDROXYMETHYLDIHYDROPTERIDINE PYROPHOSPHOKINASE"/>
    <property type="match status" value="1"/>
</dbReference>
<feature type="domain" description="7,8-dihydro-6-hydroxymethylpterin-pyrophosphokinase" evidence="9">
    <location>
        <begin position="5"/>
        <end position="133"/>
    </location>
</feature>
<dbReference type="eggNOG" id="COG0801">
    <property type="taxonomic scope" value="Bacteria"/>
</dbReference>
<dbReference type="UniPathway" id="UPA00077">
    <property type="reaction ID" value="UER00155"/>
</dbReference>
<keyword evidence="6 11" id="KW-0418">Kinase</keyword>
<evidence type="ECO:0000313" key="12">
    <source>
        <dbReference type="Proteomes" id="UP000217465"/>
    </source>
</evidence>
<sequence>MNNIYLSLGSNQGDSKATLNEAIRLIDQITRSHVKAVSSFYQTPAWGKEDQNDFLNCVALVESELSAQSFLQKTQAIEIDLGRVRHEIWGPRTIDIDILLFNQDKIATKNLTVPHPYMTERAFVLVPLLELEPILRLDNQSPLLQESLDLLDSSAILKI</sequence>
<evidence type="ECO:0000256" key="7">
    <source>
        <dbReference type="ARBA" id="ARBA00022840"/>
    </source>
</evidence>
<comment type="caution">
    <text evidence="10">The sequence shown here is derived from an EMBL/GenBank/DDBJ whole genome shotgun (WGS) entry which is preliminary data.</text>
</comment>
<dbReference type="EMBL" id="JARQAG010000022">
    <property type="protein sequence ID" value="MDT2732576.1"/>
    <property type="molecule type" value="Genomic_DNA"/>
</dbReference>
<evidence type="ECO:0000256" key="6">
    <source>
        <dbReference type="ARBA" id="ARBA00022777"/>
    </source>
</evidence>
<dbReference type="Proteomes" id="UP001180515">
    <property type="component" value="Unassembled WGS sequence"/>
</dbReference>
<proteinExistence type="predicted"/>
<dbReference type="AlphaFoldDB" id="A0A0E2U9Q3"/>
<evidence type="ECO:0000259" key="9">
    <source>
        <dbReference type="Pfam" id="PF01288"/>
    </source>
</evidence>
<evidence type="ECO:0000256" key="8">
    <source>
        <dbReference type="ARBA" id="ARBA00022909"/>
    </source>
</evidence>
<keyword evidence="8" id="KW-0289">Folate biosynthesis</keyword>
<dbReference type="GeneID" id="61420146"/>
<evidence type="ECO:0000313" key="13">
    <source>
        <dbReference type="Proteomes" id="UP001180515"/>
    </source>
</evidence>
<dbReference type="Proteomes" id="UP000217465">
    <property type="component" value="Unassembled WGS sequence"/>
</dbReference>
<keyword evidence="7" id="KW-0067">ATP-binding</keyword>
<comment type="catalytic activity">
    <reaction evidence="1">
        <text>6-hydroxymethyl-7,8-dihydropterin + ATP = (7,8-dihydropterin-6-yl)methyl diphosphate + AMP + H(+)</text>
        <dbReference type="Rhea" id="RHEA:11412"/>
        <dbReference type="ChEBI" id="CHEBI:15378"/>
        <dbReference type="ChEBI" id="CHEBI:30616"/>
        <dbReference type="ChEBI" id="CHEBI:44841"/>
        <dbReference type="ChEBI" id="CHEBI:72950"/>
        <dbReference type="ChEBI" id="CHEBI:456215"/>
        <dbReference type="EC" id="2.7.6.3"/>
    </reaction>
</comment>
<dbReference type="EC" id="2.7.6.3" evidence="3"/>
<reference evidence="10" key="2">
    <citation type="submission" date="2023-03" db="EMBL/GenBank/DDBJ databases">
        <authorList>
            <person name="Shen W."/>
            <person name="Cai J."/>
        </authorList>
    </citation>
    <scope>NUCLEOTIDE SEQUENCE</scope>
    <source>
        <strain evidence="10">P82-2</strain>
    </source>
</reference>
<dbReference type="GO" id="GO:0046656">
    <property type="term" value="P:folic acid biosynthetic process"/>
    <property type="evidence" value="ECO:0007669"/>
    <property type="project" value="UniProtKB-KW"/>
</dbReference>
<dbReference type="GO" id="GO:0003848">
    <property type="term" value="F:2-amino-4-hydroxy-6-hydroxymethyldihydropteridine diphosphokinase activity"/>
    <property type="evidence" value="ECO:0007669"/>
    <property type="project" value="UniProtKB-EC"/>
</dbReference>
<dbReference type="RefSeq" id="WP_003102830.1">
    <property type="nucleotide sequence ID" value="NZ_BAWT01000002.1"/>
</dbReference>
<reference evidence="11 12" key="1">
    <citation type="submission" date="2016-06" db="EMBL/GenBank/DDBJ databases">
        <authorList>
            <person name="Haines A.N."/>
            <person name="Council K.R."/>
        </authorList>
    </citation>
    <scope>NUCLEOTIDE SEQUENCE [LARGE SCALE GENOMIC DNA]</scope>
    <source>
        <strain evidence="11 12">SP158-29</strain>
    </source>
</reference>
<dbReference type="NCBIfam" id="TIGR01498">
    <property type="entry name" value="folK"/>
    <property type="match status" value="1"/>
</dbReference>
<dbReference type="GO" id="GO:0005524">
    <property type="term" value="F:ATP binding"/>
    <property type="evidence" value="ECO:0007669"/>
    <property type="project" value="UniProtKB-KW"/>
</dbReference>
<dbReference type="SUPFAM" id="SSF55083">
    <property type="entry name" value="6-hydroxymethyl-7,8-dihydropterin pyrophosphokinase, HPPK"/>
    <property type="match status" value="1"/>
</dbReference>
<dbReference type="InterPro" id="IPR000550">
    <property type="entry name" value="Hppk"/>
</dbReference>
<dbReference type="STRING" id="936154.STP_0632"/>
<dbReference type="PANTHER" id="PTHR43071:SF1">
    <property type="entry name" value="2-AMINO-4-HYDROXY-6-HYDROXYMETHYLDIHYDROPTERIDINE PYROPHOSPHOKINASE"/>
    <property type="match status" value="1"/>
</dbReference>
<dbReference type="InterPro" id="IPR035907">
    <property type="entry name" value="Hppk_sf"/>
</dbReference>
<protein>
    <recommendedName>
        <fullName evidence="3">2-amino-4-hydroxy-6-hydroxymethyldihydropteridine diphosphokinase</fullName>
        <ecNumber evidence="3">2.7.6.3</ecNumber>
    </recommendedName>
</protein>
<evidence type="ECO:0000256" key="5">
    <source>
        <dbReference type="ARBA" id="ARBA00022741"/>
    </source>
</evidence>
<organism evidence="10 13">
    <name type="scientific">Streptococcus parauberis</name>
    <dbReference type="NCBI Taxonomy" id="1348"/>
    <lineage>
        <taxon>Bacteria</taxon>
        <taxon>Bacillati</taxon>
        <taxon>Bacillota</taxon>
        <taxon>Bacilli</taxon>
        <taxon>Lactobacillales</taxon>
        <taxon>Streptococcaceae</taxon>
        <taxon>Streptococcus</taxon>
    </lineage>
</organism>
<name>A0A0E2U9Q3_9STRE</name>
<evidence type="ECO:0000256" key="2">
    <source>
        <dbReference type="ARBA" id="ARBA00005051"/>
    </source>
</evidence>
<dbReference type="GO" id="GO:0046654">
    <property type="term" value="P:tetrahydrofolate biosynthetic process"/>
    <property type="evidence" value="ECO:0007669"/>
    <property type="project" value="UniProtKB-UniPathway"/>
</dbReference>
<comment type="pathway">
    <text evidence="2">Cofactor biosynthesis; tetrahydrofolate biosynthesis; 2-amino-4-hydroxy-6-hydroxymethyl-7,8-dihydropteridine diphosphate from 7,8-dihydroneopterin triphosphate: step 4/4.</text>
</comment>